<dbReference type="AlphaFoldDB" id="A0A840Q2P5"/>
<dbReference type="Proteomes" id="UP000584374">
    <property type="component" value="Unassembled WGS sequence"/>
</dbReference>
<name>A0A840Q2P5_9PSEU</name>
<protein>
    <recommendedName>
        <fullName evidence="4">Transposase Helix-turn-helix domain-containing protein</fullName>
    </recommendedName>
</protein>
<evidence type="ECO:0008006" key="4">
    <source>
        <dbReference type="Google" id="ProtNLM"/>
    </source>
</evidence>
<comment type="caution">
    <text evidence="2">The sequence shown here is derived from an EMBL/GenBank/DDBJ whole genome shotgun (WGS) entry which is preliminary data.</text>
</comment>
<gene>
    <name evidence="2" type="ORF">BJ970_000523</name>
</gene>
<accession>A0A840Q2P5</accession>
<evidence type="ECO:0000256" key="1">
    <source>
        <dbReference type="SAM" id="MobiDB-lite"/>
    </source>
</evidence>
<sequence length="156" mass="17002">MIVIMLREEKTDALGGFEWFVTTQSSPAEGAEPIMYRVRLTLSKTTIDYVASLITAHCKKIGSRWRKATPGKQAIIALAVLRHDQRLLDMAGGNGVSASTISRWVAEVIDLLAAAPPPGPRAGQRRPRRSGHDAAGWHPRAHPAAHGSRQPGQLQR</sequence>
<organism evidence="2 3">
    <name type="scientific">Saccharopolyspora phatthalungensis</name>
    <dbReference type="NCBI Taxonomy" id="664693"/>
    <lineage>
        <taxon>Bacteria</taxon>
        <taxon>Bacillati</taxon>
        <taxon>Actinomycetota</taxon>
        <taxon>Actinomycetes</taxon>
        <taxon>Pseudonocardiales</taxon>
        <taxon>Pseudonocardiaceae</taxon>
        <taxon>Saccharopolyspora</taxon>
    </lineage>
</organism>
<feature type="region of interest" description="Disordered" evidence="1">
    <location>
        <begin position="115"/>
        <end position="156"/>
    </location>
</feature>
<proteinExistence type="predicted"/>
<evidence type="ECO:0000313" key="2">
    <source>
        <dbReference type="EMBL" id="MBB5152989.1"/>
    </source>
</evidence>
<reference evidence="2 3" key="1">
    <citation type="submission" date="2020-08" db="EMBL/GenBank/DDBJ databases">
        <title>Sequencing the genomes of 1000 actinobacteria strains.</title>
        <authorList>
            <person name="Klenk H.-P."/>
        </authorList>
    </citation>
    <scope>NUCLEOTIDE SEQUENCE [LARGE SCALE GENOMIC DNA]</scope>
    <source>
        <strain evidence="2 3">DSM 45584</strain>
    </source>
</reference>
<dbReference type="EMBL" id="JACHIW010000001">
    <property type="protein sequence ID" value="MBB5152989.1"/>
    <property type="molecule type" value="Genomic_DNA"/>
</dbReference>
<dbReference type="RefSeq" id="WP_221468271.1">
    <property type="nucleotide sequence ID" value="NZ_JACHIW010000001.1"/>
</dbReference>
<evidence type="ECO:0000313" key="3">
    <source>
        <dbReference type="Proteomes" id="UP000584374"/>
    </source>
</evidence>
<keyword evidence="3" id="KW-1185">Reference proteome</keyword>